<accession>A0A2N0RWK7</accession>
<protein>
    <submittedName>
        <fullName evidence="1">Uncharacterized protein</fullName>
    </submittedName>
</protein>
<organism evidence="1 2">
    <name type="scientific">Rhizophagus irregularis</name>
    <dbReference type="NCBI Taxonomy" id="588596"/>
    <lineage>
        <taxon>Eukaryota</taxon>
        <taxon>Fungi</taxon>
        <taxon>Fungi incertae sedis</taxon>
        <taxon>Mucoromycota</taxon>
        <taxon>Glomeromycotina</taxon>
        <taxon>Glomeromycetes</taxon>
        <taxon>Glomerales</taxon>
        <taxon>Glomeraceae</taxon>
        <taxon>Rhizophagus</taxon>
    </lineage>
</organism>
<name>A0A2N0RWK7_9GLOM</name>
<proteinExistence type="predicted"/>
<dbReference type="Proteomes" id="UP000232688">
    <property type="component" value="Unassembled WGS sequence"/>
</dbReference>
<reference evidence="1 2" key="2">
    <citation type="submission" date="2017-10" db="EMBL/GenBank/DDBJ databases">
        <title>Genome analyses suggest a sexual origin of heterokaryosis in a supposedly ancient asexual fungus.</title>
        <authorList>
            <person name="Corradi N."/>
            <person name="Sedzielewska K."/>
            <person name="Noel J."/>
            <person name="Charron P."/>
            <person name="Farinelli L."/>
            <person name="Marton T."/>
            <person name="Kruger M."/>
            <person name="Pelin A."/>
            <person name="Brachmann A."/>
            <person name="Corradi N."/>
        </authorList>
    </citation>
    <scope>NUCLEOTIDE SEQUENCE [LARGE SCALE GENOMIC DNA]</scope>
    <source>
        <strain evidence="1 2">A1</strain>
    </source>
</reference>
<evidence type="ECO:0000313" key="2">
    <source>
        <dbReference type="Proteomes" id="UP000232688"/>
    </source>
</evidence>
<reference evidence="1 2" key="1">
    <citation type="submission" date="2017-10" db="EMBL/GenBank/DDBJ databases">
        <title>Extensive intraspecific genome diversity in a model arbuscular mycorrhizal fungus.</title>
        <authorList>
            <person name="Chen E.C.H."/>
            <person name="Morin E."/>
            <person name="Baudet D."/>
            <person name="Noel J."/>
            <person name="Ndikumana S."/>
            <person name="Charron P."/>
            <person name="St-Onge C."/>
            <person name="Giorgi J."/>
            <person name="Grigoriev I.V."/>
            <person name="Roux C."/>
            <person name="Martin F.M."/>
            <person name="Corradi N."/>
        </authorList>
    </citation>
    <scope>NUCLEOTIDE SEQUENCE [LARGE SCALE GENOMIC DNA]</scope>
    <source>
        <strain evidence="1 2">A1</strain>
    </source>
</reference>
<evidence type="ECO:0000313" key="1">
    <source>
        <dbReference type="EMBL" id="PKC67685.1"/>
    </source>
</evidence>
<dbReference type="VEuPathDB" id="FungiDB:RhiirA1_508994"/>
<sequence length="175" mass="20692">MSWFKGLLSCEGLIDITFTIVEIIITYEKFILFGFIKSFWDKTLLITSSRHLLHQEQSKVKLLAKIILQQYQLFFVNQFSKKNAFREEDGCRETKNTKNHLDHFKELGNKERMAQALVNEEVKTIAQKKLTVITFHHFRQGDVIIKANTYYIPFISKCSLVNEENKYRDTESFEL</sequence>
<dbReference type="AlphaFoldDB" id="A0A2N0RWK7"/>
<dbReference type="EMBL" id="LLXH01000377">
    <property type="protein sequence ID" value="PKC67685.1"/>
    <property type="molecule type" value="Genomic_DNA"/>
</dbReference>
<comment type="caution">
    <text evidence="1">The sequence shown here is derived from an EMBL/GenBank/DDBJ whole genome shotgun (WGS) entry which is preliminary data.</text>
</comment>
<gene>
    <name evidence="1" type="ORF">RhiirA1_508994</name>
</gene>